<comment type="caution">
    <text evidence="1">The sequence shown here is derived from an EMBL/GenBank/DDBJ whole genome shotgun (WGS) entry which is preliminary data.</text>
</comment>
<proteinExistence type="predicted"/>
<gene>
    <name evidence="1" type="ORF">GK047_11395</name>
</gene>
<accession>A0A6G3ZX48</accession>
<organism evidence="1">
    <name type="scientific">Paenibacillus sp. SYP-B3998</name>
    <dbReference type="NCBI Taxonomy" id="2678564"/>
    <lineage>
        <taxon>Bacteria</taxon>
        <taxon>Bacillati</taxon>
        <taxon>Bacillota</taxon>
        <taxon>Bacilli</taxon>
        <taxon>Bacillales</taxon>
        <taxon>Paenibacillaceae</taxon>
        <taxon>Paenibacillus</taxon>
    </lineage>
</organism>
<dbReference type="AlphaFoldDB" id="A0A6G3ZX48"/>
<sequence length="86" mass="10043">MNMIEIIKASMEHSKEDGYVGHVEFTVKGHSFPYEITLHSKRNKDWSYALNFKKESGKEEDILAVEEMLEEDEYFDKLVEAAQNTL</sequence>
<dbReference type="EMBL" id="JAAIKC010000003">
    <property type="protein sequence ID" value="NEW06618.1"/>
    <property type="molecule type" value="Genomic_DNA"/>
</dbReference>
<protein>
    <submittedName>
        <fullName evidence="1">Uncharacterized protein</fullName>
    </submittedName>
</protein>
<evidence type="ECO:0000313" key="1">
    <source>
        <dbReference type="EMBL" id="NEW06618.1"/>
    </source>
</evidence>
<name>A0A6G3ZX48_9BACL</name>
<reference evidence="1" key="1">
    <citation type="submission" date="2020-02" db="EMBL/GenBank/DDBJ databases">
        <authorList>
            <person name="Shen X.-R."/>
            <person name="Zhang Y.-X."/>
        </authorList>
    </citation>
    <scope>NUCLEOTIDE SEQUENCE</scope>
    <source>
        <strain evidence="1">SYP-B3998</strain>
    </source>
</reference>